<dbReference type="PANTHER" id="PTHR10742:SF410">
    <property type="entry name" value="LYSINE-SPECIFIC HISTONE DEMETHYLASE 2"/>
    <property type="match status" value="1"/>
</dbReference>
<dbReference type="PANTHER" id="PTHR10742">
    <property type="entry name" value="FLAVIN MONOAMINE OXIDASE"/>
    <property type="match status" value="1"/>
</dbReference>
<evidence type="ECO:0000259" key="1">
    <source>
        <dbReference type="Pfam" id="PF01593"/>
    </source>
</evidence>
<dbReference type="SUPFAM" id="SSF54373">
    <property type="entry name" value="FAD-linked reductases, C-terminal domain"/>
    <property type="match status" value="1"/>
</dbReference>
<dbReference type="InterPro" id="IPR036188">
    <property type="entry name" value="FAD/NAD-bd_sf"/>
</dbReference>
<name>A0A927ZKH6_9CLOT</name>
<evidence type="ECO:0000313" key="2">
    <source>
        <dbReference type="EMBL" id="MBE6058841.1"/>
    </source>
</evidence>
<feature type="domain" description="Amine oxidase" evidence="1">
    <location>
        <begin position="73"/>
        <end position="565"/>
    </location>
</feature>
<dbReference type="Gene3D" id="1.20.1440.240">
    <property type="match status" value="1"/>
</dbReference>
<dbReference type="GO" id="GO:0016491">
    <property type="term" value="F:oxidoreductase activity"/>
    <property type="evidence" value="ECO:0007669"/>
    <property type="project" value="InterPro"/>
</dbReference>
<dbReference type="InterPro" id="IPR050281">
    <property type="entry name" value="Flavin_monoamine_oxidase"/>
</dbReference>
<dbReference type="EMBL" id="SVCM01000018">
    <property type="protein sequence ID" value="MBE6058841.1"/>
    <property type="molecule type" value="Genomic_DNA"/>
</dbReference>
<comment type="caution">
    <text evidence="2">The sequence shown here is derived from an EMBL/GenBank/DDBJ whole genome shotgun (WGS) entry which is preliminary data.</text>
</comment>
<organism evidence="2 3">
    <name type="scientific">Clostridium sulfidigenes</name>
    <dbReference type="NCBI Taxonomy" id="318464"/>
    <lineage>
        <taxon>Bacteria</taxon>
        <taxon>Bacillati</taxon>
        <taxon>Bacillota</taxon>
        <taxon>Clostridia</taxon>
        <taxon>Eubacteriales</taxon>
        <taxon>Clostridiaceae</taxon>
        <taxon>Clostridium</taxon>
    </lineage>
</organism>
<dbReference type="SUPFAM" id="SSF51905">
    <property type="entry name" value="FAD/NAD(P)-binding domain"/>
    <property type="match status" value="1"/>
</dbReference>
<proteinExistence type="predicted"/>
<dbReference type="PRINTS" id="PR00419">
    <property type="entry name" value="ADXRDTASE"/>
</dbReference>
<evidence type="ECO:0000313" key="3">
    <source>
        <dbReference type="Proteomes" id="UP000768462"/>
    </source>
</evidence>
<sequence length="574" mass="65925">MNACNNSNSLYQIDNPSDCERYKMIEYILKMQNRLDDLDNIIDLMSPPKDITNICPPGYAKNIKVAVIGGGEAGLSAAFELRKIGCNITLFEASDRIGGRVYTYYFDRSKRYYGELGPMSIPVSHETTWHYINLFKLNTSPFVNNNTNTLLYVRGKRAVNNPKGKYISRNIFHEFLLTDSDRNKVRSQLNRKFYQKYLDALTSEERKELVETKPEYLKSIEDIDKLSYRRAYENEEFSEDAISMLGYLEGSHQFFRLSLTEILQQYYTVDSEFTYGINNGMINLPFSLYKAICGNLEEVYKGIDKDKLGCVDIKMGSPIDGIYSSSSNNKILLKYKECGTSRENLEEYDYVICAIPFTSLRRVEINPLFTVTKMQAINEMNYETAQKIYLYIKKRFWEMGNTSKRIVGGRSFTDLPLTSVYYPSDHAKPVPNKYGNWTLKNDVKTEEPGVLLASYSWGQEAVRLGNENPELQVNDVIKYLEKMHELPPHYIDENFIDYKSLIWSDVQYIWGAGALSKPQEKTLFSYAVTIPEMGNRVFFAGEHISQKHASQQGALQSGMISANEVAKQIIASKE</sequence>
<dbReference type="Proteomes" id="UP000768462">
    <property type="component" value="Unassembled WGS sequence"/>
</dbReference>
<dbReference type="Gene3D" id="3.50.50.60">
    <property type="entry name" value="FAD/NAD(P)-binding domain"/>
    <property type="match status" value="1"/>
</dbReference>
<dbReference type="InterPro" id="IPR002937">
    <property type="entry name" value="Amino_oxidase"/>
</dbReference>
<dbReference type="Pfam" id="PF01593">
    <property type="entry name" value="Amino_oxidase"/>
    <property type="match status" value="1"/>
</dbReference>
<protein>
    <submittedName>
        <fullName evidence="2">Amine oxidase</fullName>
    </submittedName>
</protein>
<gene>
    <name evidence="2" type="ORF">E7215_01510</name>
</gene>
<accession>A0A927ZKH6</accession>
<dbReference type="AlphaFoldDB" id="A0A927ZKH6"/>
<dbReference type="Gene3D" id="3.90.660.10">
    <property type="match status" value="1"/>
</dbReference>
<reference evidence="2" key="1">
    <citation type="submission" date="2019-04" db="EMBL/GenBank/DDBJ databases">
        <title>Evolution of Biomass-Degrading Anaerobic Consortia Revealed by Metagenomics.</title>
        <authorList>
            <person name="Peng X."/>
        </authorList>
    </citation>
    <scope>NUCLEOTIDE SEQUENCE</scope>
    <source>
        <strain evidence="2">SIG254</strain>
    </source>
</reference>